<evidence type="ECO:0000313" key="1">
    <source>
        <dbReference type="EMBL" id="KAG2311082.1"/>
    </source>
</evidence>
<gene>
    <name evidence="1" type="ORF">Bca52824_022639</name>
</gene>
<proteinExistence type="predicted"/>
<comment type="caution">
    <text evidence="1">The sequence shown here is derived from an EMBL/GenBank/DDBJ whole genome shotgun (WGS) entry which is preliminary data.</text>
</comment>
<dbReference type="AlphaFoldDB" id="A0A8X8AUP8"/>
<evidence type="ECO:0000313" key="2">
    <source>
        <dbReference type="Proteomes" id="UP000886595"/>
    </source>
</evidence>
<dbReference type="EMBL" id="JAAMPC010000005">
    <property type="protein sequence ID" value="KAG2311082.1"/>
    <property type="molecule type" value="Genomic_DNA"/>
</dbReference>
<accession>A0A8X8AUP8</accession>
<organism evidence="1 2">
    <name type="scientific">Brassica carinata</name>
    <name type="common">Ethiopian mustard</name>
    <name type="synonym">Abyssinian cabbage</name>
    <dbReference type="NCBI Taxonomy" id="52824"/>
    <lineage>
        <taxon>Eukaryota</taxon>
        <taxon>Viridiplantae</taxon>
        <taxon>Streptophyta</taxon>
        <taxon>Embryophyta</taxon>
        <taxon>Tracheophyta</taxon>
        <taxon>Spermatophyta</taxon>
        <taxon>Magnoliopsida</taxon>
        <taxon>eudicotyledons</taxon>
        <taxon>Gunneridae</taxon>
        <taxon>Pentapetalae</taxon>
        <taxon>rosids</taxon>
        <taxon>malvids</taxon>
        <taxon>Brassicales</taxon>
        <taxon>Brassicaceae</taxon>
        <taxon>Brassiceae</taxon>
        <taxon>Brassica</taxon>
    </lineage>
</organism>
<dbReference type="Proteomes" id="UP000886595">
    <property type="component" value="Unassembled WGS sequence"/>
</dbReference>
<reference evidence="1 2" key="1">
    <citation type="submission" date="2020-02" db="EMBL/GenBank/DDBJ databases">
        <authorList>
            <person name="Ma Q."/>
            <person name="Huang Y."/>
            <person name="Song X."/>
            <person name="Pei D."/>
        </authorList>
    </citation>
    <scope>NUCLEOTIDE SEQUENCE [LARGE SCALE GENOMIC DNA]</scope>
    <source>
        <strain evidence="1">Sxm20200214</strain>
        <tissue evidence="1">Leaf</tissue>
    </source>
</reference>
<protein>
    <submittedName>
        <fullName evidence="1">Uncharacterized protein</fullName>
    </submittedName>
</protein>
<sequence>MGQYSYSQPSSSEDNDIYLTWLLQEEADIYADEAESSQNIVEPVQYPSQEEADIYADEADDGIPKSCYCGAEPVVATAYTSKDPGRRFSTRSCEGSHGRKCFAV</sequence>
<name>A0A8X8AUP8_BRACI</name>
<keyword evidence="2" id="KW-1185">Reference proteome</keyword>